<feature type="region of interest" description="Disordered" evidence="5">
    <location>
        <begin position="601"/>
        <end position="657"/>
    </location>
</feature>
<proteinExistence type="predicted"/>
<dbReference type="InterPro" id="IPR006665">
    <property type="entry name" value="OmpA-like"/>
</dbReference>
<evidence type="ECO:0000256" key="5">
    <source>
        <dbReference type="SAM" id="MobiDB-lite"/>
    </source>
</evidence>
<keyword evidence="3" id="KW-0998">Cell outer membrane</keyword>
<evidence type="ECO:0000313" key="8">
    <source>
        <dbReference type="EMBL" id="SHH27838.1"/>
    </source>
</evidence>
<reference evidence="9" key="1">
    <citation type="submission" date="2016-11" db="EMBL/GenBank/DDBJ databases">
        <authorList>
            <person name="Varghese N."/>
            <person name="Submissions S."/>
        </authorList>
    </citation>
    <scope>NUCLEOTIDE SEQUENCE [LARGE SCALE GENOMIC DNA]</scope>
    <source>
        <strain evidence="9">DSM 28223</strain>
    </source>
</reference>
<protein>
    <submittedName>
        <fullName evidence="8">OmpA-OmpF porin, OOP family</fullName>
    </submittedName>
</protein>
<dbReference type="PANTHER" id="PTHR30329">
    <property type="entry name" value="STATOR ELEMENT OF FLAGELLAR MOTOR COMPLEX"/>
    <property type="match status" value="1"/>
</dbReference>
<dbReference type="PROSITE" id="PS51123">
    <property type="entry name" value="OMPA_2"/>
    <property type="match status" value="1"/>
</dbReference>
<dbReference type="Gene3D" id="3.40.1520.20">
    <property type="match status" value="2"/>
</dbReference>
<dbReference type="RefSeq" id="WP_072793131.1">
    <property type="nucleotide sequence ID" value="NZ_FQWM01000004.1"/>
</dbReference>
<dbReference type="OrthoDB" id="5525824at2"/>
<organism evidence="8 9">
    <name type="scientific">Cognatishimia maritima</name>
    <dbReference type="NCBI Taxonomy" id="870908"/>
    <lineage>
        <taxon>Bacteria</taxon>
        <taxon>Pseudomonadati</taxon>
        <taxon>Pseudomonadota</taxon>
        <taxon>Alphaproteobacteria</taxon>
        <taxon>Rhodobacterales</taxon>
        <taxon>Paracoccaceae</taxon>
        <taxon>Cognatishimia</taxon>
    </lineage>
</organism>
<evidence type="ECO:0000256" key="1">
    <source>
        <dbReference type="ARBA" id="ARBA00004442"/>
    </source>
</evidence>
<evidence type="ECO:0000259" key="7">
    <source>
        <dbReference type="PROSITE" id="PS51123"/>
    </source>
</evidence>
<dbReference type="InterPro" id="IPR036737">
    <property type="entry name" value="OmpA-like_sf"/>
</dbReference>
<keyword evidence="2 4" id="KW-0472">Membrane</keyword>
<accession>A0A1M5RP11</accession>
<comment type="subcellular location">
    <subcellularLocation>
        <location evidence="1">Cell outer membrane</location>
    </subcellularLocation>
</comment>
<feature type="chain" id="PRO_5012861379" evidence="6">
    <location>
        <begin position="17"/>
        <end position="657"/>
    </location>
</feature>
<dbReference type="SUPFAM" id="SSF103088">
    <property type="entry name" value="OmpA-like"/>
    <property type="match status" value="1"/>
</dbReference>
<feature type="compositionally biased region" description="Acidic residues" evidence="5">
    <location>
        <begin position="603"/>
        <end position="623"/>
    </location>
</feature>
<evidence type="ECO:0000256" key="2">
    <source>
        <dbReference type="ARBA" id="ARBA00023136"/>
    </source>
</evidence>
<dbReference type="EMBL" id="FQWM01000004">
    <property type="protein sequence ID" value="SHH27838.1"/>
    <property type="molecule type" value="Genomic_DNA"/>
</dbReference>
<dbReference type="CDD" id="cd07185">
    <property type="entry name" value="OmpA_C-like"/>
    <property type="match status" value="1"/>
</dbReference>
<gene>
    <name evidence="8" type="ORF">SAMN04488044_2250</name>
</gene>
<sequence>MRLPLNLTVASTFALAGIASLAAASMTATVIEETTQESVQAALTEKGLVWAETYAEGLNVFLTGTAPTEAERFLAMSTAGGIVDAARVIDNMNVEAIAALEPPAYSLEILRNEAGISLIGLIPEISDRADLIARLQKTAGRDAQVSDLMETADYKIPSGWSPAMRFALDALEDLPRSKISVAANEVSITAMTDSIEEKLKLERQFSRELPTGLILKLDLSAPRPVITPFTLRAILDEGTLRFDACSADTNEAKDTILSAAAEIGLKDGQDCRIGLGVPSPQWAAASVAALNALQELGGGSVTLTDADISLVVPAGTDSALFDRVVSKTEKALPELFALQATLPVLDENGEVEKAEFIATLSPEGLMQMRGKLGNSLSQTTIESYAQARFGSENVYDAVRLSEHVPASWPIRVMAGLDALSKLNNGSVTVTPDHVDVTGKTGSQSASAEISQVLSGRLGGGQQFSIDVAYEETLDPLASIPTPEECIAKLERVQSSVKISFEPGSGTLDANAAPILDAMAIILEECGELPLEIQGHTDSQGRESMNLALSQNRAQSVLAALRDRRILTGSFVAKGFGEANPIADNGTEEGREANRRIEFVLITQDEEAPVDDEDVSLDGSEDTATEGQETLENSGDPVDEGALDEESATQETGADDQN</sequence>
<evidence type="ECO:0000256" key="6">
    <source>
        <dbReference type="SAM" id="SignalP"/>
    </source>
</evidence>
<name>A0A1M5RP11_9RHOB</name>
<feature type="compositionally biased region" description="Acidic residues" evidence="5">
    <location>
        <begin position="636"/>
        <end position="657"/>
    </location>
</feature>
<dbReference type="Pfam" id="PF04972">
    <property type="entry name" value="BON"/>
    <property type="match status" value="1"/>
</dbReference>
<dbReference type="PRINTS" id="PR01021">
    <property type="entry name" value="OMPADOMAIN"/>
</dbReference>
<evidence type="ECO:0000256" key="3">
    <source>
        <dbReference type="ARBA" id="ARBA00023237"/>
    </source>
</evidence>
<keyword evidence="6" id="KW-0732">Signal</keyword>
<dbReference type="Gene3D" id="3.30.1330.60">
    <property type="entry name" value="OmpA-like domain"/>
    <property type="match status" value="1"/>
</dbReference>
<dbReference type="AlphaFoldDB" id="A0A1M5RP11"/>
<dbReference type="PANTHER" id="PTHR30329:SF21">
    <property type="entry name" value="LIPOPROTEIN YIAD-RELATED"/>
    <property type="match status" value="1"/>
</dbReference>
<dbReference type="InterPro" id="IPR050330">
    <property type="entry name" value="Bact_OuterMem_StrucFunc"/>
</dbReference>
<feature type="domain" description="OmpA-like" evidence="7">
    <location>
        <begin position="487"/>
        <end position="604"/>
    </location>
</feature>
<feature type="signal peptide" evidence="6">
    <location>
        <begin position="1"/>
        <end position="16"/>
    </location>
</feature>
<dbReference type="GO" id="GO:0009279">
    <property type="term" value="C:cell outer membrane"/>
    <property type="evidence" value="ECO:0007669"/>
    <property type="project" value="UniProtKB-SubCell"/>
</dbReference>
<evidence type="ECO:0000256" key="4">
    <source>
        <dbReference type="PROSITE-ProRule" id="PRU00473"/>
    </source>
</evidence>
<keyword evidence="9" id="KW-1185">Reference proteome</keyword>
<dbReference type="Proteomes" id="UP000184211">
    <property type="component" value="Unassembled WGS sequence"/>
</dbReference>
<dbReference type="STRING" id="870908.SAMN04488044_2250"/>
<dbReference type="InterPro" id="IPR007055">
    <property type="entry name" value="BON_dom"/>
</dbReference>
<dbReference type="Pfam" id="PF00691">
    <property type="entry name" value="OmpA"/>
    <property type="match status" value="1"/>
</dbReference>
<dbReference type="InterPro" id="IPR006664">
    <property type="entry name" value="OMP_bac"/>
</dbReference>
<evidence type="ECO:0000313" key="9">
    <source>
        <dbReference type="Proteomes" id="UP000184211"/>
    </source>
</evidence>